<dbReference type="InterPro" id="IPR050378">
    <property type="entry name" value="Metallo-dep_Hydrolases_sf"/>
</dbReference>
<dbReference type="Gene3D" id="3.20.20.140">
    <property type="entry name" value="Metal-dependent hydrolases"/>
    <property type="match status" value="2"/>
</dbReference>
<organism evidence="3 4">
    <name type="scientific">Arenicella xantha</name>
    <dbReference type="NCBI Taxonomy" id="644221"/>
    <lineage>
        <taxon>Bacteria</taxon>
        <taxon>Pseudomonadati</taxon>
        <taxon>Pseudomonadota</taxon>
        <taxon>Gammaproteobacteria</taxon>
        <taxon>Arenicellales</taxon>
        <taxon>Arenicellaceae</taxon>
        <taxon>Arenicella</taxon>
    </lineage>
</organism>
<dbReference type="InterPro" id="IPR013108">
    <property type="entry name" value="Amidohydro_3"/>
</dbReference>
<evidence type="ECO:0000256" key="1">
    <source>
        <dbReference type="SAM" id="MobiDB-lite"/>
    </source>
</evidence>
<accession>A0A395JMW8</accession>
<proteinExistence type="predicted"/>
<gene>
    <name evidence="3" type="ORF">DFR28_101201</name>
</gene>
<dbReference type="Gene3D" id="2.30.40.10">
    <property type="entry name" value="Urease, subunit C, domain 1"/>
    <property type="match status" value="1"/>
</dbReference>
<sequence length="588" mass="64199">MFDLKIMNGLVYDGQGGEPVTTNLGVNGGIITEIGACTAPAKHTLDASGSIVTPGFVDVHTHYDGQVSWDEELQPSVNHGVTTVVLGNCGVGFAPCRKQDREQLIKLMEGVEDIPGTALHEGIQWDWESFPEYMDAIEKLPHTIDFAVMVPHDPLRVYVMGERAMFDEMANPDDIAAMQSAVRSALEAGAVGFSTGRSDSHKTADGDWTPASEAGQDELVGIAKAFNGMQHGVLQAVNDFDMVRPQDNFEKEFELMAAYFRAGGRPGSMSLMQRDFAPDDWRKIIAGAEQLNAEGLDIKLQVAPRAIGVFNGLNCTFHPLMGHPSYIGIRDKSLAERVAIMRDPEFKAQLLSEAPVALAGKGSSVPPLVDMMIAQFPQLAEKIFKLDHQGIVDYEQDSDTSIAGMARRDGVSVWEKAYDLMLEDDGQTLLYFPVFNYTEMNYDNVYTMLTHPAALPGLSDGGAHVGTICDASFPTYLLTYWARDRARKNRSCIELSRAIQMLTADGADYLGMTDRGRLTEGMKADINVIDFDHLSLGVPKMVQDLPAGGQRLLQPVSGYKAVFVSGEQVIANDEILPARPGKLVRMAS</sequence>
<comment type="caution">
    <text evidence="3">The sequence shown here is derived from an EMBL/GenBank/DDBJ whole genome shotgun (WGS) entry which is preliminary data.</text>
</comment>
<dbReference type="OrthoDB" id="9766983at2"/>
<dbReference type="RefSeq" id="WP_113952435.1">
    <property type="nucleotide sequence ID" value="NZ_QNRT01000001.1"/>
</dbReference>
<protein>
    <submittedName>
        <fullName evidence="3">N-acyl-D-aspartate/D-glutamate deacylase</fullName>
    </submittedName>
</protein>
<feature type="domain" description="Amidohydrolase 3" evidence="2">
    <location>
        <begin position="44"/>
        <end position="569"/>
    </location>
</feature>
<dbReference type="PANTHER" id="PTHR11647:SF1">
    <property type="entry name" value="COLLAPSIN RESPONSE MEDIATOR PROTEIN"/>
    <property type="match status" value="1"/>
</dbReference>
<dbReference type="GO" id="GO:0016812">
    <property type="term" value="F:hydrolase activity, acting on carbon-nitrogen (but not peptide) bonds, in cyclic amides"/>
    <property type="evidence" value="ECO:0007669"/>
    <property type="project" value="TreeGrafter"/>
</dbReference>
<dbReference type="InterPro" id="IPR032466">
    <property type="entry name" value="Metal_Hydrolase"/>
</dbReference>
<name>A0A395JMW8_9GAMM</name>
<dbReference type="InParanoid" id="A0A395JMW8"/>
<reference evidence="3 4" key="1">
    <citation type="submission" date="2018-06" db="EMBL/GenBank/DDBJ databases">
        <title>Genomic Encyclopedia of Type Strains, Phase IV (KMG-IV): sequencing the most valuable type-strain genomes for metagenomic binning, comparative biology and taxonomic classification.</title>
        <authorList>
            <person name="Goeker M."/>
        </authorList>
    </citation>
    <scope>NUCLEOTIDE SEQUENCE [LARGE SCALE GENOMIC DNA]</scope>
    <source>
        <strain evidence="3 4">DSM 24032</strain>
    </source>
</reference>
<dbReference type="SUPFAM" id="SSF51338">
    <property type="entry name" value="Composite domain of metallo-dependent hydrolases"/>
    <property type="match status" value="1"/>
</dbReference>
<dbReference type="Pfam" id="PF07969">
    <property type="entry name" value="Amidohydro_3"/>
    <property type="match status" value="1"/>
</dbReference>
<dbReference type="AlphaFoldDB" id="A0A395JMW8"/>
<feature type="region of interest" description="Disordered" evidence="1">
    <location>
        <begin position="193"/>
        <end position="212"/>
    </location>
</feature>
<dbReference type="PANTHER" id="PTHR11647">
    <property type="entry name" value="HYDRANTOINASE/DIHYDROPYRIMIDINASE FAMILY MEMBER"/>
    <property type="match status" value="1"/>
</dbReference>
<dbReference type="EMBL" id="QNRT01000001">
    <property type="protein sequence ID" value="RBP52817.1"/>
    <property type="molecule type" value="Genomic_DNA"/>
</dbReference>
<keyword evidence="4" id="KW-1185">Reference proteome</keyword>
<dbReference type="SUPFAM" id="SSF51556">
    <property type="entry name" value="Metallo-dependent hydrolases"/>
    <property type="match status" value="1"/>
</dbReference>
<evidence type="ECO:0000313" key="3">
    <source>
        <dbReference type="EMBL" id="RBP52817.1"/>
    </source>
</evidence>
<dbReference type="Proteomes" id="UP000253083">
    <property type="component" value="Unassembled WGS sequence"/>
</dbReference>
<evidence type="ECO:0000259" key="2">
    <source>
        <dbReference type="Pfam" id="PF07969"/>
    </source>
</evidence>
<evidence type="ECO:0000313" key="4">
    <source>
        <dbReference type="Proteomes" id="UP000253083"/>
    </source>
</evidence>
<dbReference type="GO" id="GO:0005829">
    <property type="term" value="C:cytosol"/>
    <property type="evidence" value="ECO:0007669"/>
    <property type="project" value="TreeGrafter"/>
</dbReference>
<dbReference type="InterPro" id="IPR011059">
    <property type="entry name" value="Metal-dep_hydrolase_composite"/>
</dbReference>